<keyword evidence="2" id="KW-1185">Reference proteome</keyword>
<evidence type="ECO:0000313" key="1">
    <source>
        <dbReference type="EMBL" id="MDQ0115485.1"/>
    </source>
</evidence>
<gene>
    <name evidence="1" type="ORF">J2T15_004952</name>
</gene>
<dbReference type="EMBL" id="JAUSSU010000011">
    <property type="protein sequence ID" value="MDQ0115485.1"/>
    <property type="molecule type" value="Genomic_DNA"/>
</dbReference>
<sequence length="61" mass="6937">MLQRKDHTGEACRNYIENNGDVHKLRKDASFRILQRLSKRTAIISGGLISVIYRGEAAAFF</sequence>
<dbReference type="Proteomes" id="UP001229346">
    <property type="component" value="Unassembled WGS sequence"/>
</dbReference>
<evidence type="ECO:0000313" key="2">
    <source>
        <dbReference type="Proteomes" id="UP001229346"/>
    </source>
</evidence>
<proteinExistence type="predicted"/>
<name>A0ABT9U767_PAEHA</name>
<reference evidence="1 2" key="1">
    <citation type="submission" date="2023-07" db="EMBL/GenBank/DDBJ databases">
        <title>Sorghum-associated microbial communities from plants grown in Nebraska, USA.</title>
        <authorList>
            <person name="Schachtman D."/>
        </authorList>
    </citation>
    <scope>NUCLEOTIDE SEQUENCE [LARGE SCALE GENOMIC DNA]</scope>
    <source>
        <strain evidence="1 2">CC482</strain>
    </source>
</reference>
<accession>A0ABT9U767</accession>
<organism evidence="1 2">
    <name type="scientific">Paenibacillus harenae</name>
    <dbReference type="NCBI Taxonomy" id="306543"/>
    <lineage>
        <taxon>Bacteria</taxon>
        <taxon>Bacillati</taxon>
        <taxon>Bacillota</taxon>
        <taxon>Bacilli</taxon>
        <taxon>Bacillales</taxon>
        <taxon>Paenibacillaceae</taxon>
        <taxon>Paenibacillus</taxon>
    </lineage>
</organism>
<comment type="caution">
    <text evidence="1">The sequence shown here is derived from an EMBL/GenBank/DDBJ whole genome shotgun (WGS) entry which is preliminary data.</text>
</comment>
<protein>
    <submittedName>
        <fullName evidence="1">Uncharacterized protein</fullName>
    </submittedName>
</protein>